<proteinExistence type="evidence at transcript level"/>
<keyword evidence="2" id="KW-0732">Signal</keyword>
<evidence type="ECO:0000256" key="1">
    <source>
        <dbReference type="SAM" id="MobiDB-lite"/>
    </source>
</evidence>
<sequence>MLASVLRFVFVLSLVTGSLALTDREFFILKYNLQGSIRNTSAFTIEKFEGNYKITISGVPEHETSDCYNTDMNCCRPDARICTRAKSMIIPRSPVASRTETYCAPMGSVGFATSGTAFYNHLEADCVDVNSMPEGTFDGCNGHPSPHGEYHFHRAPNTTCLGVPYDPTTPHIIGVAEDGFPIYDSDMYDGIKQVLDECGGFMPNDDPSQYRYVSLFGETNGRDHVVPCFKGIPLEPRCCDCLECGLLQLPNCTNRRGQNARPDNMGSFFGGRGPPSGGRGPPSGGRGPPSGGQGFPYGNRPRFGFGPPNGQRPSGLGGSSEGFKSECPGEKRVAGRQAPSTQGTNSGFPFFNFFARQQQATQANLRPGDCTREQLQQGRQQQPQTVDCSTCDQCVPAGGYKSFEAGRKYSLCRRQCQGGPAKSTIMPPKSKPDQKPNDLTSDQLRSLIEQLLRYLRAQG</sequence>
<gene>
    <name evidence="4" type="primary">LOC100181491-001</name>
</gene>
<protein>
    <submittedName>
        <fullName evidence="4">Uncharacterized protein LOC100181491</fullName>
    </submittedName>
</protein>
<dbReference type="InterPro" id="IPR025924">
    <property type="entry name" value="YHYH_dom"/>
</dbReference>
<dbReference type="PANTHER" id="PTHR30289:SF8">
    <property type="entry name" value="YHYH DOMAIN-CONTAINING PROTEIN"/>
    <property type="match status" value="1"/>
</dbReference>
<feature type="chain" id="PRO_5026262462" evidence="2">
    <location>
        <begin position="21"/>
        <end position="459"/>
    </location>
</feature>
<feature type="region of interest" description="Disordered" evidence="1">
    <location>
        <begin position="253"/>
        <end position="349"/>
    </location>
</feature>
<feature type="compositionally biased region" description="Gly residues" evidence="1">
    <location>
        <begin position="268"/>
        <end position="295"/>
    </location>
</feature>
<feature type="compositionally biased region" description="Polar residues" evidence="1">
    <location>
        <begin position="338"/>
        <end position="347"/>
    </location>
</feature>
<feature type="region of interest" description="Disordered" evidence="1">
    <location>
        <begin position="418"/>
        <end position="440"/>
    </location>
</feature>
<dbReference type="Pfam" id="PF14240">
    <property type="entry name" value="YHYH"/>
    <property type="match status" value="1"/>
</dbReference>
<feature type="signal peptide" evidence="2">
    <location>
        <begin position="1"/>
        <end position="20"/>
    </location>
</feature>
<feature type="domain" description="YHYH" evidence="3">
    <location>
        <begin position="89"/>
        <end position="189"/>
    </location>
</feature>
<organism evidence="4">
    <name type="scientific">Phallusia mammillata</name>
    <dbReference type="NCBI Taxonomy" id="59560"/>
    <lineage>
        <taxon>Eukaryota</taxon>
        <taxon>Metazoa</taxon>
        <taxon>Chordata</taxon>
        <taxon>Tunicata</taxon>
        <taxon>Ascidiacea</taxon>
        <taxon>Phlebobranchia</taxon>
        <taxon>Ascidiidae</taxon>
        <taxon>Phallusia</taxon>
    </lineage>
</organism>
<dbReference type="AlphaFoldDB" id="A0A6F9DI67"/>
<evidence type="ECO:0000256" key="2">
    <source>
        <dbReference type="SAM" id="SignalP"/>
    </source>
</evidence>
<dbReference type="PANTHER" id="PTHR30289">
    <property type="entry name" value="UNCHARACTERIZED PROTEIN YBCL-RELATED"/>
    <property type="match status" value="1"/>
</dbReference>
<dbReference type="EMBL" id="LR786794">
    <property type="protein sequence ID" value="CAB3262656.1"/>
    <property type="molecule type" value="mRNA"/>
</dbReference>
<accession>A0A6F9DI67</accession>
<feature type="compositionally biased region" description="Basic and acidic residues" evidence="1">
    <location>
        <begin position="323"/>
        <end position="333"/>
    </location>
</feature>
<evidence type="ECO:0000313" key="4">
    <source>
        <dbReference type="EMBL" id="CAB3262656.1"/>
    </source>
</evidence>
<reference evidence="4" key="1">
    <citation type="submission" date="2020-04" db="EMBL/GenBank/DDBJ databases">
        <authorList>
            <person name="Neveu A P."/>
        </authorList>
    </citation>
    <scope>NUCLEOTIDE SEQUENCE</scope>
    <source>
        <tissue evidence="4">Whole embryo</tissue>
    </source>
</reference>
<evidence type="ECO:0000259" key="3">
    <source>
        <dbReference type="Pfam" id="PF14240"/>
    </source>
</evidence>
<name>A0A6F9DI67_9ASCI</name>